<organism evidence="3 4">
    <name type="scientific">Planobispora takensis</name>
    <dbReference type="NCBI Taxonomy" id="1367882"/>
    <lineage>
        <taxon>Bacteria</taxon>
        <taxon>Bacillati</taxon>
        <taxon>Actinomycetota</taxon>
        <taxon>Actinomycetes</taxon>
        <taxon>Streptosporangiales</taxon>
        <taxon>Streptosporangiaceae</taxon>
        <taxon>Planobispora</taxon>
    </lineage>
</organism>
<comment type="caution">
    <text evidence="3">The sequence shown here is derived from an EMBL/GenBank/DDBJ whole genome shotgun (WGS) entry which is preliminary data.</text>
</comment>
<dbReference type="RefSeq" id="WP_203880386.1">
    <property type="nucleotide sequence ID" value="NZ_BOOK01000114.1"/>
</dbReference>
<keyword evidence="4" id="KW-1185">Reference proteome</keyword>
<evidence type="ECO:0000256" key="2">
    <source>
        <dbReference type="SAM" id="SignalP"/>
    </source>
</evidence>
<feature type="transmembrane region" description="Helical" evidence="1">
    <location>
        <begin position="68"/>
        <end position="92"/>
    </location>
</feature>
<evidence type="ECO:0000313" key="3">
    <source>
        <dbReference type="EMBL" id="GII06174.1"/>
    </source>
</evidence>
<keyword evidence="1" id="KW-1133">Transmembrane helix</keyword>
<sequence>MYANSALALTGAGMSVAATAVLPGDPAAAETAVSTMSTASTVSAAAEGSAAVAGEAASLAVDVARTMLMITGAGFGIFLLIMTSLLAVGAVLRGVDAGRRRGAAAAPRPSAAQVTR</sequence>
<keyword evidence="1" id="KW-0472">Membrane</keyword>
<dbReference type="Proteomes" id="UP000634476">
    <property type="component" value="Unassembled WGS sequence"/>
</dbReference>
<feature type="signal peptide" evidence="2">
    <location>
        <begin position="1"/>
        <end position="20"/>
    </location>
</feature>
<evidence type="ECO:0000313" key="4">
    <source>
        <dbReference type="Proteomes" id="UP000634476"/>
    </source>
</evidence>
<accession>A0A8J3WXL4</accession>
<proteinExistence type="predicted"/>
<name>A0A8J3WXL4_9ACTN</name>
<dbReference type="AlphaFoldDB" id="A0A8J3WXL4"/>
<keyword evidence="1" id="KW-0812">Transmembrane</keyword>
<dbReference type="EMBL" id="BOOK01000114">
    <property type="protein sequence ID" value="GII06174.1"/>
    <property type="molecule type" value="Genomic_DNA"/>
</dbReference>
<evidence type="ECO:0000256" key="1">
    <source>
        <dbReference type="SAM" id="Phobius"/>
    </source>
</evidence>
<keyword evidence="2" id="KW-0732">Signal</keyword>
<reference evidence="3" key="1">
    <citation type="submission" date="2021-01" db="EMBL/GenBank/DDBJ databases">
        <title>Whole genome shotgun sequence of Planobispora takensis NBRC 109077.</title>
        <authorList>
            <person name="Komaki H."/>
            <person name="Tamura T."/>
        </authorList>
    </citation>
    <scope>NUCLEOTIDE SEQUENCE</scope>
    <source>
        <strain evidence="3">NBRC 109077</strain>
    </source>
</reference>
<gene>
    <name evidence="3" type="ORF">Pta02_81820</name>
</gene>
<feature type="chain" id="PRO_5038920067" evidence="2">
    <location>
        <begin position="21"/>
        <end position="116"/>
    </location>
</feature>
<protein>
    <submittedName>
        <fullName evidence="3">Uncharacterized protein</fullName>
    </submittedName>
</protein>